<evidence type="ECO:0000256" key="25">
    <source>
        <dbReference type="RuleBase" id="RU366014"/>
    </source>
</evidence>
<dbReference type="InterPro" id="IPR029398">
    <property type="entry name" value="PolB_thumb"/>
</dbReference>
<protein>
    <recommendedName>
        <fullName evidence="25">DNA polymerase</fullName>
        <ecNumber evidence="25">2.7.7.7</ecNumber>
    </recommendedName>
</protein>
<dbReference type="KEGG" id="api:100166716"/>
<evidence type="ECO:0000256" key="18">
    <source>
        <dbReference type="ARBA" id="ARBA00023239"/>
    </source>
</evidence>
<accession>A0A8R2B533</accession>
<dbReference type="Gene3D" id="3.30.210.10">
    <property type="entry name" value="DNA polymerase, thumb domain"/>
    <property type="match status" value="1"/>
</dbReference>
<keyword evidence="13" id="KW-0832">Ubl conjugation</keyword>
<dbReference type="SMART" id="SM00278">
    <property type="entry name" value="HhH1"/>
    <property type="match status" value="2"/>
</dbReference>
<keyword evidence="14 25" id="KW-0239">DNA-directed DNA polymerase</keyword>
<dbReference type="SUPFAM" id="SSF81585">
    <property type="entry name" value="PsbU/PolX domain-like"/>
    <property type="match status" value="1"/>
</dbReference>
<dbReference type="InterPro" id="IPR027421">
    <property type="entry name" value="DNA_pol_lamdba_lyase_dom_sf"/>
</dbReference>
<dbReference type="InterPro" id="IPR028207">
    <property type="entry name" value="DNA_pol_B_palm_palm"/>
</dbReference>
<keyword evidence="6" id="KW-0237">DNA synthesis</keyword>
<keyword evidence="12" id="KW-0460">Magnesium</keyword>
<dbReference type="InterPro" id="IPR010996">
    <property type="entry name" value="HHH_MUS81"/>
</dbReference>
<dbReference type="FunFam" id="3.30.210.10:FF:000002">
    <property type="entry name" value="DNA polymerase"/>
    <property type="match status" value="1"/>
</dbReference>
<dbReference type="GO" id="GO:0003887">
    <property type="term" value="F:DNA-directed DNA polymerase activity"/>
    <property type="evidence" value="ECO:0007669"/>
    <property type="project" value="UniProtKB-UniRule"/>
</dbReference>
<dbReference type="OrthoDB" id="205514at2759"/>
<proteinExistence type="inferred from homology"/>
<dbReference type="InterPro" id="IPR037160">
    <property type="entry name" value="DNA_Pol_thumb_sf"/>
</dbReference>
<dbReference type="Gene3D" id="1.10.150.110">
    <property type="entry name" value="DNA polymerase beta, N-terminal domain-like"/>
    <property type="match status" value="1"/>
</dbReference>
<dbReference type="GO" id="GO:0003677">
    <property type="term" value="F:DNA binding"/>
    <property type="evidence" value="ECO:0007669"/>
    <property type="project" value="UniProtKB-UniRule"/>
</dbReference>
<dbReference type="FunFam" id="1.10.150.110:FF:000005">
    <property type="entry name" value="DNA polymerase POL4"/>
    <property type="match status" value="1"/>
</dbReference>
<keyword evidence="4" id="KW-0488">Methylation</keyword>
<dbReference type="Proteomes" id="UP000007819">
    <property type="component" value="Chromosome A2"/>
</dbReference>
<keyword evidence="29" id="KW-1185">Reference proteome</keyword>
<name>A0A8R2B533_ACYPI</name>
<comment type="function">
    <text evidence="22">Repair polymerase that plays a key role in base-excision repair. During this process, the damaged base is excised by specific DNA glycosylases, the DNA backbone is nicked at the abasic site by an apurinic/apyrimidic (AP) endonuclease, and POLB removes 5'-deoxyribose-phosphate from the preincised AP site acting as a 5'-deoxyribose-phosphate lyase (5'-dRP lyase); through its DNA polymerase activity, it adds one nucleotide to the 3' end of the arising single-nucleotide gap. Conducts 'gap-filling' DNA synthesis in a stepwise distributive fashion rather than in a processive fashion as for other DNA polymerases. It is also able to cleave sugar-phosphate bonds 3' to an intact AP site, acting as an AP lyase.</text>
</comment>
<dbReference type="PRINTS" id="PR00870">
    <property type="entry name" value="DNAPOLXBETA"/>
</dbReference>
<evidence type="ECO:0000256" key="15">
    <source>
        <dbReference type="ARBA" id="ARBA00023053"/>
    </source>
</evidence>
<evidence type="ECO:0000256" key="7">
    <source>
        <dbReference type="ARBA" id="ARBA00022679"/>
    </source>
</evidence>
<evidence type="ECO:0000256" key="10">
    <source>
        <dbReference type="ARBA" id="ARBA00022723"/>
    </source>
</evidence>
<evidence type="ECO:0000313" key="29">
    <source>
        <dbReference type="Proteomes" id="UP000007819"/>
    </source>
</evidence>
<evidence type="ECO:0000256" key="12">
    <source>
        <dbReference type="ARBA" id="ARBA00022842"/>
    </source>
</evidence>
<dbReference type="InterPro" id="IPR002054">
    <property type="entry name" value="DNA-dir_DNA_pol_X"/>
</dbReference>
<evidence type="ECO:0000256" key="6">
    <source>
        <dbReference type="ARBA" id="ARBA00022634"/>
    </source>
</evidence>
<keyword evidence="17 25" id="KW-0234">DNA repair</keyword>
<evidence type="ECO:0000256" key="22">
    <source>
        <dbReference type="ARBA" id="ARBA00045548"/>
    </source>
</evidence>
<dbReference type="PANTHER" id="PTHR11276">
    <property type="entry name" value="DNA POLYMERASE TYPE-X FAMILY MEMBER"/>
    <property type="match status" value="1"/>
</dbReference>
<evidence type="ECO:0000256" key="8">
    <source>
        <dbReference type="ARBA" id="ARBA00022695"/>
    </source>
</evidence>
<evidence type="ECO:0000256" key="1">
    <source>
        <dbReference type="ARBA" id="ARBA00001946"/>
    </source>
</evidence>
<comment type="subcellular location">
    <subcellularLocation>
        <location evidence="3">Cytoplasm</location>
    </subcellularLocation>
    <subcellularLocation>
        <location evidence="2 25">Nucleus</location>
    </subcellularLocation>
</comment>
<evidence type="ECO:0000256" key="11">
    <source>
        <dbReference type="ARBA" id="ARBA00022763"/>
    </source>
</evidence>
<comment type="catalytic activity">
    <reaction evidence="20">
        <text>2'-deoxyribonucleotide-(2'-deoxyribose 5'-phosphate)-2'-deoxyribonucleotide-DNA = a 3'-end 2'-deoxyribonucleotide-(2,3-dehydro-2,3-deoxyribose 5'-phosphate)-DNA + a 5'-end 5'-phospho-2'-deoxyribonucleoside-DNA + H(+)</text>
        <dbReference type="Rhea" id="RHEA:66592"/>
        <dbReference type="Rhea" id="RHEA-COMP:13180"/>
        <dbReference type="Rhea" id="RHEA-COMP:16897"/>
        <dbReference type="Rhea" id="RHEA-COMP:17067"/>
        <dbReference type="ChEBI" id="CHEBI:15378"/>
        <dbReference type="ChEBI" id="CHEBI:136412"/>
        <dbReference type="ChEBI" id="CHEBI:157695"/>
        <dbReference type="ChEBI" id="CHEBI:167181"/>
        <dbReference type="EC" id="4.2.99.18"/>
    </reaction>
</comment>
<evidence type="ECO:0000256" key="3">
    <source>
        <dbReference type="ARBA" id="ARBA00004496"/>
    </source>
</evidence>
<dbReference type="InterPro" id="IPR003583">
    <property type="entry name" value="Hlx-hairpin-Hlx_DNA-bd_motif"/>
</dbReference>
<dbReference type="SUPFAM" id="SSF81301">
    <property type="entry name" value="Nucleotidyltransferase"/>
    <property type="match status" value="1"/>
</dbReference>
<comment type="similarity">
    <text evidence="25">Belongs to the DNA polymerase type-X family.</text>
</comment>
<evidence type="ECO:0000256" key="23">
    <source>
        <dbReference type="ARBA" id="ARBA00049244"/>
    </source>
</evidence>
<dbReference type="EC" id="2.7.7.7" evidence="25"/>
<dbReference type="PRINTS" id="PR00869">
    <property type="entry name" value="DNAPOLX"/>
</dbReference>
<dbReference type="GO" id="GO:0006303">
    <property type="term" value="P:double-strand break repair via nonhomologous end joining"/>
    <property type="evidence" value="ECO:0007669"/>
    <property type="project" value="TreeGrafter"/>
</dbReference>
<dbReference type="GO" id="GO:0005737">
    <property type="term" value="C:cytoplasm"/>
    <property type="evidence" value="ECO:0007669"/>
    <property type="project" value="UniProtKB-SubCell"/>
</dbReference>
<evidence type="ECO:0000256" key="2">
    <source>
        <dbReference type="ARBA" id="ARBA00004123"/>
    </source>
</evidence>
<dbReference type="GO" id="GO:0005634">
    <property type="term" value="C:nucleus"/>
    <property type="evidence" value="ECO:0007669"/>
    <property type="project" value="UniProtKB-SubCell"/>
</dbReference>
<reference evidence="28" key="2">
    <citation type="submission" date="2022-06" db="UniProtKB">
        <authorList>
            <consortium name="EnsemblMetazoa"/>
        </authorList>
    </citation>
    <scope>IDENTIFICATION</scope>
</reference>
<dbReference type="SMART" id="SM00483">
    <property type="entry name" value="POLXc"/>
    <property type="match status" value="1"/>
</dbReference>
<keyword evidence="5" id="KW-0963">Cytoplasm</keyword>
<evidence type="ECO:0000256" key="9">
    <source>
        <dbReference type="ARBA" id="ARBA00022705"/>
    </source>
</evidence>
<evidence type="ECO:0000256" key="24">
    <source>
        <dbReference type="PIRSR" id="PIRSR622312-50"/>
    </source>
</evidence>
<feature type="domain" description="Helix-hairpin-helix DNA-binding motif class 1" evidence="26">
    <location>
        <begin position="105"/>
        <end position="124"/>
    </location>
</feature>
<comment type="function">
    <text evidence="25">DNA polymerase that functions in several pathways of DNA repair. Involved in base excision repair (BER) responsible for repair of lesions that give rise to abasic (AP) sites in DNA. Also contributes to DNA double-strand break repair by non-homologous end joining and homologous recombination. Has both template-dependent and template-independent (terminal transferase) DNA polymerase activities. Has also a 5'-deoxyribose-5-phosphate lyase (dRP lyase) activity.</text>
</comment>
<evidence type="ECO:0000256" key="20">
    <source>
        <dbReference type="ARBA" id="ARBA00044632"/>
    </source>
</evidence>
<evidence type="ECO:0000259" key="27">
    <source>
        <dbReference type="SMART" id="SM00483"/>
    </source>
</evidence>
<dbReference type="GO" id="GO:0006284">
    <property type="term" value="P:base-excision repair"/>
    <property type="evidence" value="ECO:0007669"/>
    <property type="project" value="TreeGrafter"/>
</dbReference>
<sequence>MIWNKMSKRKAPSDSTNPNHDFCEFLIELADYEKNVARNIYKSNAYRKAASALAKHGKRIKSGEEAQKLDGIGDKISKKIDEFLETGKLKKLDNIRNDDASVSIKELTRVSGIGPAKAKELYDSGVTNIDILLKNQDKLNHHQILGLKYLNDFEEKIPRNEVIEVEQIIKKTLHNLDPKYKVTICGSYRRGKEFSGDIDTLISHPSFMSHGLKKKSDKLQVVVDILKKNNLITETISLGEAKFMGVCKVNRISRRLDIRLNPYDQFYCAVLYFTGSDLFNKQMREHAINQGFTLNEYTLRPMGSTGIPGEPVEITSEKDIFDYIDYPYKKPEERNI</sequence>
<dbReference type="SUPFAM" id="SSF47802">
    <property type="entry name" value="DNA polymerase beta, N-terminal domain-like"/>
    <property type="match status" value="1"/>
</dbReference>
<feature type="active site" description="Nucleophile; Schiff-base intermediate with DNA; for 5'-dRP lyase activity" evidence="24">
    <location>
        <position position="79"/>
    </location>
</feature>
<evidence type="ECO:0000256" key="13">
    <source>
        <dbReference type="ARBA" id="ARBA00022843"/>
    </source>
</evidence>
<evidence type="ECO:0000256" key="17">
    <source>
        <dbReference type="ARBA" id="ARBA00023204"/>
    </source>
</evidence>
<keyword evidence="10" id="KW-0479">Metal-binding</keyword>
<reference evidence="29" key="1">
    <citation type="submission" date="2010-06" db="EMBL/GenBank/DDBJ databases">
        <authorList>
            <person name="Jiang H."/>
            <person name="Abraham K."/>
            <person name="Ali S."/>
            <person name="Alsbrooks S.L."/>
            <person name="Anim B.N."/>
            <person name="Anosike U.S."/>
            <person name="Attaway T."/>
            <person name="Bandaranaike D.P."/>
            <person name="Battles P.K."/>
            <person name="Bell S.N."/>
            <person name="Bell A.V."/>
            <person name="Beltran B."/>
            <person name="Bickham C."/>
            <person name="Bustamante Y."/>
            <person name="Caleb T."/>
            <person name="Canada A."/>
            <person name="Cardenas V."/>
            <person name="Carter K."/>
            <person name="Chacko J."/>
            <person name="Chandrabose M.N."/>
            <person name="Chavez D."/>
            <person name="Chavez A."/>
            <person name="Chen L."/>
            <person name="Chu H.-S."/>
            <person name="Claassen K.J."/>
            <person name="Cockrell R."/>
            <person name="Collins M."/>
            <person name="Cooper J.A."/>
            <person name="Cree A."/>
            <person name="Curry S.M."/>
            <person name="Da Y."/>
            <person name="Dao M.D."/>
            <person name="Das B."/>
            <person name="Davila M.-L."/>
            <person name="Davy-Carroll L."/>
            <person name="Denson S."/>
            <person name="Dinh H."/>
            <person name="Ebong V.E."/>
            <person name="Edwards J.R."/>
            <person name="Egan A."/>
            <person name="El-Daye J."/>
            <person name="Escobedo L."/>
            <person name="Fernandez S."/>
            <person name="Fernando P.R."/>
            <person name="Flagg N."/>
            <person name="Forbes L.D."/>
            <person name="Fowler R.G."/>
            <person name="Fu Q."/>
            <person name="Gabisi R.A."/>
            <person name="Ganer J."/>
            <person name="Garbino Pronczuk A."/>
            <person name="Garcia R.M."/>
            <person name="Garner T."/>
            <person name="Garrett T.E."/>
            <person name="Gonzalez D.A."/>
            <person name="Hamid H."/>
            <person name="Hawkins E.S."/>
            <person name="Hirani K."/>
            <person name="Hogues M.E."/>
            <person name="Hollins B."/>
            <person name="Hsiao C.-H."/>
            <person name="Jabil R."/>
            <person name="James M.L."/>
            <person name="Jhangiani S.N."/>
            <person name="Johnson B."/>
            <person name="Johnson Q."/>
            <person name="Joshi V."/>
            <person name="Kalu J.B."/>
            <person name="Kam C."/>
            <person name="Kashfia A."/>
            <person name="Keebler J."/>
            <person name="Kisamo H."/>
            <person name="Kovar C.L."/>
            <person name="Lago L.A."/>
            <person name="Lai C.-Y."/>
            <person name="Laidlaw J."/>
            <person name="Lara F."/>
            <person name="Le T.-K."/>
            <person name="Lee S.L."/>
            <person name="Legall F.H."/>
            <person name="Lemon S.J."/>
            <person name="Lewis L.R."/>
            <person name="Li B."/>
            <person name="Liu Y."/>
            <person name="Liu Y.-S."/>
            <person name="Lopez J."/>
            <person name="Lozado R.J."/>
            <person name="Lu J."/>
            <person name="Madu R.C."/>
            <person name="Maheshwari M."/>
            <person name="Maheshwari R."/>
            <person name="Malloy K."/>
            <person name="Martinez E."/>
            <person name="Mathew T."/>
            <person name="Mercado I.C."/>
            <person name="Mercado C."/>
            <person name="Meyer B."/>
            <person name="Montgomery K."/>
            <person name="Morgan M.B."/>
            <person name="Munidasa M."/>
            <person name="Nazareth L.V."/>
            <person name="Nelson J."/>
            <person name="Ng B.M."/>
            <person name="Nguyen N.B."/>
            <person name="Nguyen P.Q."/>
            <person name="Nguyen T."/>
            <person name="Obregon M."/>
            <person name="Okwuonu G.O."/>
            <person name="Onwere C.G."/>
            <person name="Orozco G."/>
            <person name="Parra A."/>
            <person name="Patel S."/>
            <person name="Patil S."/>
            <person name="Perez A."/>
            <person name="Perez Y."/>
            <person name="Pham C."/>
            <person name="Primus E.L."/>
            <person name="Pu L.-L."/>
            <person name="Puazo M."/>
            <person name="Qin X."/>
            <person name="Quiroz J.B."/>
            <person name="Reese J."/>
            <person name="Richards S."/>
            <person name="Rives C.M."/>
            <person name="Robberts R."/>
            <person name="Ruiz S.J."/>
            <person name="Ruiz M.J."/>
            <person name="Santibanez J."/>
            <person name="Schneider B.W."/>
            <person name="Sisson I."/>
            <person name="Smith M."/>
            <person name="Sodergren E."/>
            <person name="Song X.-Z."/>
            <person name="Song B.B."/>
            <person name="Summersgill H."/>
            <person name="Thelus R."/>
            <person name="Thornton R.D."/>
            <person name="Trejos Z.Y."/>
            <person name="Usmani K."/>
            <person name="Vattathil S."/>
            <person name="Villasana D."/>
            <person name="Walker D.L."/>
            <person name="Wang S."/>
            <person name="Wang K."/>
            <person name="White C.S."/>
            <person name="Williams A.C."/>
            <person name="Williamson J."/>
            <person name="Wilson K."/>
            <person name="Woghiren I.O."/>
            <person name="Woodworth J.R."/>
            <person name="Worley K.C."/>
            <person name="Wright R.A."/>
            <person name="Wu W."/>
            <person name="Young L."/>
            <person name="Zhang L."/>
            <person name="Zhang J."/>
            <person name="Zhu Y."/>
            <person name="Muzny D.M."/>
            <person name="Weinstock G."/>
            <person name="Gibbs R.A."/>
        </authorList>
    </citation>
    <scope>NUCLEOTIDE SEQUENCE [LARGE SCALE GENOMIC DNA]</scope>
    <source>
        <strain evidence="29">LSR1</strain>
    </source>
</reference>
<dbReference type="Pfam" id="PF10391">
    <property type="entry name" value="DNA_pol_lambd_f"/>
    <property type="match status" value="1"/>
</dbReference>
<evidence type="ECO:0000313" key="28">
    <source>
        <dbReference type="EnsemblMetazoa" id="XP_008182059.1"/>
    </source>
</evidence>
<feature type="domain" description="Helix-hairpin-helix DNA-binding motif class 1" evidence="26">
    <location>
        <begin position="64"/>
        <end position="83"/>
    </location>
</feature>
<comment type="catalytic activity">
    <reaction evidence="21">
        <text>a 5'-end 2'-deoxyribose-2'-deoxyribonucleotide-DNA = (2E,4S)-4-hydroxypenten-2-al-5-phosphate + a 5'-end 5'-phospho-2'-deoxyribonucleoside-DNA + H(+)</text>
        <dbReference type="Rhea" id="RHEA:76255"/>
        <dbReference type="Rhea" id="RHEA-COMP:13180"/>
        <dbReference type="Rhea" id="RHEA-COMP:18657"/>
        <dbReference type="ChEBI" id="CHEBI:15378"/>
        <dbReference type="ChEBI" id="CHEBI:136412"/>
        <dbReference type="ChEBI" id="CHEBI:195194"/>
        <dbReference type="ChEBI" id="CHEBI:195195"/>
    </reaction>
</comment>
<feature type="domain" description="DNA-directed DNA polymerase X" evidence="27">
    <location>
        <begin position="17"/>
        <end position="335"/>
    </location>
</feature>
<evidence type="ECO:0000256" key="5">
    <source>
        <dbReference type="ARBA" id="ARBA00022490"/>
    </source>
</evidence>
<dbReference type="InterPro" id="IPR018944">
    <property type="entry name" value="DNA_pol_lambd_fingers_domain"/>
</dbReference>
<evidence type="ECO:0000256" key="16">
    <source>
        <dbReference type="ARBA" id="ARBA00023125"/>
    </source>
</evidence>
<evidence type="ECO:0000256" key="19">
    <source>
        <dbReference type="ARBA" id="ARBA00023242"/>
    </source>
</evidence>
<keyword evidence="9" id="KW-0235">DNA replication</keyword>
<dbReference type="RefSeq" id="XP_008182059.1">
    <property type="nucleotide sequence ID" value="XM_008183837.3"/>
</dbReference>
<dbReference type="Pfam" id="PF14792">
    <property type="entry name" value="DNA_pol_B_palm"/>
    <property type="match status" value="1"/>
</dbReference>
<dbReference type="Pfam" id="PF14716">
    <property type="entry name" value="HHH_8"/>
    <property type="match status" value="1"/>
</dbReference>
<evidence type="ECO:0000256" key="21">
    <source>
        <dbReference type="ARBA" id="ARBA00044678"/>
    </source>
</evidence>
<keyword evidence="18" id="KW-0456">Lyase</keyword>
<keyword evidence="7 25" id="KW-0808">Transferase</keyword>
<evidence type="ECO:0000256" key="14">
    <source>
        <dbReference type="ARBA" id="ARBA00022932"/>
    </source>
</evidence>
<dbReference type="InterPro" id="IPR002008">
    <property type="entry name" value="DNA_pol_X_beta-like"/>
</dbReference>
<dbReference type="AlphaFoldDB" id="A0A8R2B533"/>
<dbReference type="GO" id="GO:0046872">
    <property type="term" value="F:metal ion binding"/>
    <property type="evidence" value="ECO:0007669"/>
    <property type="project" value="UniProtKB-UniRule"/>
</dbReference>
<dbReference type="InterPro" id="IPR043519">
    <property type="entry name" value="NT_sf"/>
</dbReference>
<dbReference type="CDD" id="cd00141">
    <property type="entry name" value="NT_POLXc"/>
    <property type="match status" value="1"/>
</dbReference>
<dbReference type="Pfam" id="PF14791">
    <property type="entry name" value="DNA_pol_B_thumb"/>
    <property type="match status" value="1"/>
</dbReference>
<dbReference type="InterPro" id="IPR022312">
    <property type="entry name" value="DNA_pol_X"/>
</dbReference>
<keyword evidence="19 25" id="KW-0539">Nucleus</keyword>
<comment type="cofactor">
    <cofactor evidence="1">
        <name>Mg(2+)</name>
        <dbReference type="ChEBI" id="CHEBI:18420"/>
    </cofactor>
</comment>
<keyword evidence="15" id="KW-0915">Sodium</keyword>
<evidence type="ECO:0000256" key="4">
    <source>
        <dbReference type="ARBA" id="ARBA00022481"/>
    </source>
</evidence>
<dbReference type="PANTHER" id="PTHR11276:SF42">
    <property type="entry name" value="DNA POLYMERASE BETA"/>
    <property type="match status" value="1"/>
</dbReference>
<keyword evidence="16" id="KW-0238">DNA-binding</keyword>
<comment type="catalytic activity">
    <reaction evidence="23 25">
        <text>DNA(n) + a 2'-deoxyribonucleoside 5'-triphosphate = DNA(n+1) + diphosphate</text>
        <dbReference type="Rhea" id="RHEA:22508"/>
        <dbReference type="Rhea" id="RHEA-COMP:17339"/>
        <dbReference type="Rhea" id="RHEA-COMP:17340"/>
        <dbReference type="ChEBI" id="CHEBI:33019"/>
        <dbReference type="ChEBI" id="CHEBI:61560"/>
        <dbReference type="ChEBI" id="CHEBI:173112"/>
        <dbReference type="EC" id="2.7.7.7"/>
    </reaction>
</comment>
<dbReference type="GeneID" id="100166716"/>
<dbReference type="GO" id="GO:0140078">
    <property type="term" value="F:class I DNA-(apurinic or apyrimidinic site) endonuclease activity"/>
    <property type="evidence" value="ECO:0007669"/>
    <property type="project" value="UniProtKB-EC"/>
</dbReference>
<keyword evidence="8 25" id="KW-0548">Nucleotidyltransferase</keyword>
<organism evidence="28 29">
    <name type="scientific">Acyrthosiphon pisum</name>
    <name type="common">Pea aphid</name>
    <dbReference type="NCBI Taxonomy" id="7029"/>
    <lineage>
        <taxon>Eukaryota</taxon>
        <taxon>Metazoa</taxon>
        <taxon>Ecdysozoa</taxon>
        <taxon>Arthropoda</taxon>
        <taxon>Hexapoda</taxon>
        <taxon>Insecta</taxon>
        <taxon>Pterygota</taxon>
        <taxon>Neoptera</taxon>
        <taxon>Paraneoptera</taxon>
        <taxon>Hemiptera</taxon>
        <taxon>Sternorrhyncha</taxon>
        <taxon>Aphidomorpha</taxon>
        <taxon>Aphidoidea</taxon>
        <taxon>Aphididae</taxon>
        <taxon>Macrosiphini</taxon>
        <taxon>Acyrthosiphon</taxon>
    </lineage>
</organism>
<dbReference type="EnsemblMetazoa" id="XM_008183837.3">
    <property type="protein sequence ID" value="XP_008182059.1"/>
    <property type="gene ID" value="LOC100166716"/>
</dbReference>
<dbReference type="Gene3D" id="1.10.150.20">
    <property type="entry name" value="5' to 3' exonuclease, C-terminal subdomain"/>
    <property type="match status" value="1"/>
</dbReference>
<dbReference type="Gene3D" id="3.30.460.10">
    <property type="entry name" value="Beta Polymerase, domain 2"/>
    <property type="match status" value="1"/>
</dbReference>
<evidence type="ECO:0000259" key="26">
    <source>
        <dbReference type="SMART" id="SM00278"/>
    </source>
</evidence>
<keyword evidence="11 25" id="KW-0227">DNA damage</keyword>